<dbReference type="AlphaFoldDB" id="A0A1W5RMM8"/>
<keyword evidence="1" id="KW-0472">Membrane</keyword>
<gene>
    <name evidence="2" type="primary">orf129</name>
</gene>
<dbReference type="GeneID" id="32880130"/>
<keyword evidence="2" id="KW-0150">Chloroplast</keyword>
<dbReference type="EMBL" id="KY114064">
    <property type="protein sequence ID" value="AQU64458.1"/>
    <property type="molecule type" value="Genomic_DNA"/>
</dbReference>
<keyword evidence="2" id="KW-0934">Plastid</keyword>
<dbReference type="EMBL" id="KY114064">
    <property type="protein sequence ID" value="AQU64457.1"/>
    <property type="molecule type" value="Genomic_DNA"/>
</dbReference>
<dbReference type="GeneID" id="32880225"/>
<reference evidence="2" key="1">
    <citation type="journal article" date="2017" name="PeerJ">
        <title>lastomes of the green algae Hydrodictyon reticulatum and Pediastrum duplex (Sphaeropleales, Chlorophyceae).</title>
        <authorList>
            <person name="McManus H.A."/>
            <person name="Sanchez D."/>
            <person name="Karol K.G."/>
        </authorList>
    </citation>
    <scope>NUCLEOTIDE SEQUENCE</scope>
</reference>
<name>A0A1W5RMM8_PEDDU</name>
<organism evidence="2">
    <name type="scientific">Pediastrum duplex</name>
    <name type="common">Green alga</name>
    <dbReference type="NCBI Taxonomy" id="3105"/>
    <lineage>
        <taxon>Eukaryota</taxon>
        <taxon>Viridiplantae</taxon>
        <taxon>Chlorophyta</taxon>
        <taxon>core chlorophytes</taxon>
        <taxon>Chlorophyceae</taxon>
        <taxon>CS clade</taxon>
        <taxon>Sphaeropleales</taxon>
        <taxon>Hydrodictyaceae</taxon>
        <taxon>Pediastrum</taxon>
    </lineage>
</organism>
<evidence type="ECO:0008006" key="3">
    <source>
        <dbReference type="Google" id="ProtNLM"/>
    </source>
</evidence>
<proteinExistence type="predicted"/>
<keyword evidence="1" id="KW-1133">Transmembrane helix</keyword>
<keyword evidence="1" id="KW-0812">Transmembrane</keyword>
<geneLocation type="chloroplast" evidence="2"/>
<evidence type="ECO:0000256" key="1">
    <source>
        <dbReference type="SAM" id="Phobius"/>
    </source>
</evidence>
<evidence type="ECO:0000313" key="2">
    <source>
        <dbReference type="EMBL" id="AQU64458.1"/>
    </source>
</evidence>
<accession>A0A1W5RMM8</accession>
<dbReference type="RefSeq" id="YP_009364110.1">
    <property type="nucleotide sequence ID" value="NC_034654.1"/>
</dbReference>
<feature type="transmembrane region" description="Helical" evidence="1">
    <location>
        <begin position="20"/>
        <end position="39"/>
    </location>
</feature>
<protein>
    <recommendedName>
        <fullName evidence="3">Transmembrane protein</fullName>
    </recommendedName>
</protein>
<sequence length="129" mass="14647">MFEGLNSLLAPSLLLHFRYFTSFLHFGSLRFFGFFRFGSSRRFFRFGLRSKKPSASLRFAKQKAFRFASVCEAKSLPLRFGLRSKKPSASSLREGAKEAERKATFAAASFASAAREGKKFLILILILIF</sequence>
<dbReference type="RefSeq" id="YP_009364042.1">
    <property type="nucleotide sequence ID" value="NC_034654.1"/>
</dbReference>